<dbReference type="InterPro" id="IPR004540">
    <property type="entry name" value="Transl_elong_EFG/EF2"/>
</dbReference>
<evidence type="ECO:0000256" key="4">
    <source>
        <dbReference type="ARBA" id="ARBA00022768"/>
    </source>
</evidence>
<evidence type="ECO:0000256" key="5">
    <source>
        <dbReference type="ARBA" id="ARBA00022917"/>
    </source>
</evidence>
<dbReference type="OrthoDB" id="198619at2759"/>
<dbReference type="CDD" id="cd01434">
    <property type="entry name" value="EFG_mtEFG1_IV"/>
    <property type="match status" value="1"/>
</dbReference>
<dbReference type="FunFam" id="3.30.70.240:FF:000001">
    <property type="entry name" value="Elongation factor G"/>
    <property type="match status" value="1"/>
</dbReference>
<dbReference type="GO" id="GO:0003746">
    <property type="term" value="F:translation elongation factor activity"/>
    <property type="evidence" value="ECO:0007669"/>
    <property type="project" value="UniProtKB-UniRule"/>
</dbReference>
<dbReference type="SMART" id="SM00889">
    <property type="entry name" value="EFG_IV"/>
    <property type="match status" value="1"/>
</dbReference>
<dbReference type="InterPro" id="IPR041095">
    <property type="entry name" value="EFG_II"/>
</dbReference>
<feature type="binding site" evidence="8">
    <location>
        <begin position="55"/>
        <end position="62"/>
    </location>
    <ligand>
        <name>GTP</name>
        <dbReference type="ChEBI" id="CHEBI:37565"/>
    </ligand>
</feature>
<comment type="caution">
    <text evidence="10">The sequence shown here is derived from an EMBL/GenBank/DDBJ whole genome shotgun (WGS) entry which is preliminary data.</text>
</comment>
<evidence type="ECO:0000256" key="1">
    <source>
        <dbReference type="ARBA" id="ARBA00004173"/>
    </source>
</evidence>
<dbReference type="InterPro" id="IPR047872">
    <property type="entry name" value="EFG_IV"/>
</dbReference>
<dbReference type="Pfam" id="PF14492">
    <property type="entry name" value="EFG_III"/>
    <property type="match status" value="1"/>
</dbReference>
<keyword evidence="7 8" id="KW-0342">GTP-binding</keyword>
<accession>A0A1W0XAZ4</accession>
<dbReference type="InterPro" id="IPR031157">
    <property type="entry name" value="G_TR_CS"/>
</dbReference>
<evidence type="ECO:0000256" key="7">
    <source>
        <dbReference type="ARBA" id="ARBA00023134"/>
    </source>
</evidence>
<dbReference type="Gene3D" id="3.30.70.240">
    <property type="match status" value="1"/>
</dbReference>
<dbReference type="CDD" id="cd01886">
    <property type="entry name" value="EF-G"/>
    <property type="match status" value="1"/>
</dbReference>
<dbReference type="Pfam" id="PF03144">
    <property type="entry name" value="GTP_EFTU_D2"/>
    <property type="match status" value="1"/>
</dbReference>
<keyword evidence="11" id="KW-1185">Reference proteome</keyword>
<gene>
    <name evidence="10" type="ORF">BV898_01544</name>
</gene>
<comment type="function">
    <text evidence="8">Mitochondrial GTPase that catalyzes the GTP-dependent ribosomal translocation step during translation elongation. During this step, the ribosome changes from the pre-translocational (PRE) to the post-translocational (POST) state as the newly formed A-site-bound peptidyl-tRNA and P-site-bound deacylated tRNA move to the P and E sites, respectively. Catalyzes the coordinated movement of the two tRNA molecules, the mRNA and conformational changes in the ribosome.</text>
</comment>
<dbReference type="Pfam" id="PF00009">
    <property type="entry name" value="GTP_EFTU"/>
    <property type="match status" value="1"/>
</dbReference>
<dbReference type="InterPro" id="IPR009022">
    <property type="entry name" value="EFG_III"/>
</dbReference>
<name>A0A1W0XAZ4_HYPEX</name>
<dbReference type="InterPro" id="IPR004161">
    <property type="entry name" value="EFTu-like_2"/>
</dbReference>
<dbReference type="InterPro" id="IPR020568">
    <property type="entry name" value="Ribosomal_Su5_D2-typ_SF"/>
</dbReference>
<evidence type="ECO:0000259" key="9">
    <source>
        <dbReference type="PROSITE" id="PS51722"/>
    </source>
</evidence>
<dbReference type="FunFam" id="3.30.70.870:FF:000001">
    <property type="entry name" value="Elongation factor G"/>
    <property type="match status" value="1"/>
</dbReference>
<dbReference type="GO" id="GO:0005739">
    <property type="term" value="C:mitochondrion"/>
    <property type="evidence" value="ECO:0007669"/>
    <property type="project" value="UniProtKB-SubCell"/>
</dbReference>
<dbReference type="NCBIfam" id="TIGR00484">
    <property type="entry name" value="EF-G"/>
    <property type="match status" value="1"/>
</dbReference>
<dbReference type="FunFam" id="3.40.50.300:FF:000539">
    <property type="entry name" value="Elongation factor G, mitochondrial"/>
    <property type="match status" value="1"/>
</dbReference>
<evidence type="ECO:0000313" key="11">
    <source>
        <dbReference type="Proteomes" id="UP000192578"/>
    </source>
</evidence>
<keyword evidence="4 8" id="KW-0251">Elongation factor</keyword>
<dbReference type="HAMAP" id="MF_00054_B">
    <property type="entry name" value="EF_G_EF_2_B"/>
    <property type="match status" value="1"/>
</dbReference>
<dbReference type="SUPFAM" id="SSF54980">
    <property type="entry name" value="EF-G C-terminal domain-like"/>
    <property type="match status" value="2"/>
</dbReference>
<dbReference type="InterPro" id="IPR009000">
    <property type="entry name" value="Transl_B-barrel_sf"/>
</dbReference>
<dbReference type="Pfam" id="PF00679">
    <property type="entry name" value="EFG_C"/>
    <property type="match status" value="1"/>
</dbReference>
<dbReference type="GO" id="GO:0005525">
    <property type="term" value="F:GTP binding"/>
    <property type="evidence" value="ECO:0007669"/>
    <property type="project" value="UniProtKB-UniRule"/>
</dbReference>
<dbReference type="Gene3D" id="3.30.230.10">
    <property type="match status" value="1"/>
</dbReference>
<dbReference type="PANTHER" id="PTHR43636:SF2">
    <property type="entry name" value="ELONGATION FACTOR G, MITOCHONDRIAL"/>
    <property type="match status" value="1"/>
</dbReference>
<feature type="binding site" evidence="8">
    <location>
        <begin position="122"/>
        <end position="126"/>
    </location>
    <ligand>
        <name>GTP</name>
        <dbReference type="ChEBI" id="CHEBI:37565"/>
    </ligand>
</feature>
<comment type="similarity">
    <text evidence="8">Belongs to the GTP-binding elongation factor family. EF-G/EF-2 subfamily.</text>
</comment>
<evidence type="ECO:0000256" key="6">
    <source>
        <dbReference type="ARBA" id="ARBA00023128"/>
    </source>
</evidence>
<dbReference type="SMART" id="SM00838">
    <property type="entry name" value="EFG_C"/>
    <property type="match status" value="1"/>
</dbReference>
<dbReference type="SUPFAM" id="SSF54211">
    <property type="entry name" value="Ribosomal protein S5 domain 2-like"/>
    <property type="match status" value="1"/>
</dbReference>
<comment type="subcellular location">
    <subcellularLocation>
        <location evidence="1 8">Mitochondrion</location>
    </subcellularLocation>
</comment>
<evidence type="ECO:0000313" key="10">
    <source>
        <dbReference type="EMBL" id="OQV24482.1"/>
    </source>
</evidence>
<feature type="binding site" evidence="8">
    <location>
        <begin position="176"/>
        <end position="179"/>
    </location>
    <ligand>
        <name>GTP</name>
        <dbReference type="ChEBI" id="CHEBI:37565"/>
    </ligand>
</feature>
<dbReference type="InterPro" id="IPR014721">
    <property type="entry name" value="Ribsml_uS5_D2-typ_fold_subgr"/>
</dbReference>
<organism evidence="10 11">
    <name type="scientific">Hypsibius exemplaris</name>
    <name type="common">Freshwater tardigrade</name>
    <dbReference type="NCBI Taxonomy" id="2072580"/>
    <lineage>
        <taxon>Eukaryota</taxon>
        <taxon>Metazoa</taxon>
        <taxon>Ecdysozoa</taxon>
        <taxon>Tardigrada</taxon>
        <taxon>Eutardigrada</taxon>
        <taxon>Parachela</taxon>
        <taxon>Hypsibioidea</taxon>
        <taxon>Hypsibiidae</taxon>
        <taxon>Hypsibius</taxon>
    </lineage>
</organism>
<feature type="domain" description="Tr-type G" evidence="9">
    <location>
        <begin position="46"/>
        <end position="323"/>
    </location>
</feature>
<dbReference type="AlphaFoldDB" id="A0A1W0XAZ4"/>
<dbReference type="InterPro" id="IPR035647">
    <property type="entry name" value="EFG_III/V"/>
</dbReference>
<dbReference type="PRINTS" id="PR00315">
    <property type="entry name" value="ELONGATNFCT"/>
</dbReference>
<dbReference type="CDD" id="cd16262">
    <property type="entry name" value="EFG_III"/>
    <property type="match status" value="1"/>
</dbReference>
<dbReference type="InterPro" id="IPR027417">
    <property type="entry name" value="P-loop_NTPase"/>
</dbReference>
<keyword evidence="5 8" id="KW-0648">Protein biosynthesis</keyword>
<dbReference type="PANTHER" id="PTHR43636">
    <property type="entry name" value="ELONGATION FACTOR G, MITOCHONDRIAL"/>
    <property type="match status" value="1"/>
</dbReference>
<dbReference type="InterPro" id="IPR005517">
    <property type="entry name" value="Transl_elong_EFG/EF2_IV"/>
</dbReference>
<dbReference type="Gene3D" id="2.40.30.10">
    <property type="entry name" value="Translation factors"/>
    <property type="match status" value="1"/>
</dbReference>
<dbReference type="CDD" id="cd04091">
    <property type="entry name" value="mtEFG1_II_like"/>
    <property type="match status" value="1"/>
</dbReference>
<dbReference type="GO" id="GO:0070125">
    <property type="term" value="P:mitochondrial translational elongation"/>
    <property type="evidence" value="ECO:0007669"/>
    <property type="project" value="UniProtKB-UniRule"/>
</dbReference>
<dbReference type="EMBL" id="MTYJ01000006">
    <property type="protein sequence ID" value="OQV24482.1"/>
    <property type="molecule type" value="Genomic_DNA"/>
</dbReference>
<evidence type="ECO:0000256" key="3">
    <source>
        <dbReference type="ARBA" id="ARBA00022741"/>
    </source>
</evidence>
<reference evidence="11" key="1">
    <citation type="submission" date="2017-01" db="EMBL/GenBank/DDBJ databases">
        <title>Comparative genomics of anhydrobiosis in the tardigrade Hypsibius dujardini.</title>
        <authorList>
            <person name="Yoshida Y."/>
            <person name="Koutsovoulos G."/>
            <person name="Laetsch D."/>
            <person name="Stevens L."/>
            <person name="Kumar S."/>
            <person name="Horikawa D."/>
            <person name="Ishino K."/>
            <person name="Komine S."/>
            <person name="Tomita M."/>
            <person name="Blaxter M."/>
            <person name="Arakawa K."/>
        </authorList>
    </citation>
    <scope>NUCLEOTIDE SEQUENCE [LARGE SCALE GENOMIC DNA]</scope>
    <source>
        <strain evidence="11">Z151</strain>
    </source>
</reference>
<dbReference type="UniPathway" id="UPA00345"/>
<dbReference type="Gene3D" id="3.40.50.300">
    <property type="entry name" value="P-loop containing nucleotide triphosphate hydrolases"/>
    <property type="match status" value="1"/>
</dbReference>
<dbReference type="PROSITE" id="PS00301">
    <property type="entry name" value="G_TR_1"/>
    <property type="match status" value="1"/>
</dbReference>
<comment type="similarity">
    <text evidence="2">Belongs to the TRAFAC class translation factor GTPase superfamily. Classic translation factor GTPase family. EF-G/EF-2 subfamily.</text>
</comment>
<evidence type="ECO:0000256" key="2">
    <source>
        <dbReference type="ARBA" id="ARBA00005870"/>
    </source>
</evidence>
<dbReference type="SUPFAM" id="SSF50447">
    <property type="entry name" value="Translation proteins"/>
    <property type="match status" value="1"/>
</dbReference>
<dbReference type="Pfam" id="PF03764">
    <property type="entry name" value="EFG_IV"/>
    <property type="match status" value="1"/>
</dbReference>
<dbReference type="NCBIfam" id="TIGR00231">
    <property type="entry name" value="small_GTP"/>
    <property type="match status" value="1"/>
</dbReference>
<proteinExistence type="inferred from homology"/>
<dbReference type="InterPro" id="IPR005225">
    <property type="entry name" value="Small_GTP-bd"/>
</dbReference>
<dbReference type="NCBIfam" id="NF009381">
    <property type="entry name" value="PRK12740.1-5"/>
    <property type="match status" value="1"/>
</dbReference>
<evidence type="ECO:0000256" key="8">
    <source>
        <dbReference type="HAMAP-Rule" id="MF_03061"/>
    </source>
</evidence>
<keyword evidence="6 8" id="KW-0496">Mitochondrion</keyword>
<dbReference type="GO" id="GO:0003924">
    <property type="term" value="F:GTPase activity"/>
    <property type="evidence" value="ECO:0007669"/>
    <property type="project" value="UniProtKB-UniRule"/>
</dbReference>
<sequence>MGRFYRMGVACSSSRFLLAIPQPQLRISQAAQQSTKKVITIHKEVEKIRNMGISAHIDSGKTTVSERILFYTGRIEAMHEVKGKDQVGAKMDSMELERQRGITIKSAATYTDWKGTNINFIDTPGHVDFTVEVERSLRVLDGAILVLCSVGGVQSQTLTVNRQMQRYNVPCLAFINKCDRTGANPARVLGQVRDKLKHNAAFVQLPIGLESKLAGLVDLVEERAIYFEGEMGEEIRYDEIPANMRAEAKDKRQELLEHVSNGDELIGNMFLEEKLPTLAELKAGMRRACMKRAFTPVFVGSALKNKGVQTLLDGVVDYLPNPSERQNYGLFQKTKDAEPIRTPLDSARSDEKPFLGLAFKLEMGKTGQLTYFRIYQGCLRRGDTVWNSRTGKKVRISRLVRMHSEEMEDVTEVFAGDICAVLGVDCASGDSFVATQDYRMSMESMHIAEPVISMSMKAKDSKYSDQFSKAVNRFTKEDPTFRVYFDPEVKETICQGMGELHLEIYAQRMEREYNTPIILGKPKVSFRETLLMPVEFDYLHKRQSGGAGQYGKVIGVLEPLPPQKNLDVEFVDLTSGTNVPKPFVPAIEKGFRQSCEKGPLTGSKVSGIKMRLLDGQHHIVDSNEISFILAAMGAMNDCYQLGRWQVLEPIMTVEVTAPLEFQGQVTAQMQRRCGVVCGTDSLGDWFSLFVEVPLNDMFGYSSELRSATQGKGEFTMEYCRYSPCLPNTQDRLMKEYQDALEAENSDAGKKKKKN</sequence>
<protein>
    <recommendedName>
        <fullName evidence="8">Elongation factor G, mitochondrial</fullName>
        <shortName evidence="8">EF-Gmt</shortName>
    </recommendedName>
    <alternativeName>
        <fullName evidence="8">Elongation factor G 1, mitochondrial</fullName>
        <shortName evidence="8">mEF-G 1</shortName>
    </alternativeName>
    <alternativeName>
        <fullName evidence="8">Elongation factor G1</fullName>
    </alternativeName>
</protein>
<dbReference type="Gene3D" id="3.30.70.870">
    <property type="entry name" value="Elongation Factor G (Translational Gtpase), domain 3"/>
    <property type="match status" value="1"/>
</dbReference>
<dbReference type="PROSITE" id="PS51722">
    <property type="entry name" value="G_TR_2"/>
    <property type="match status" value="1"/>
</dbReference>
<comment type="pathway">
    <text evidence="8">Protein biosynthesis; polypeptide chain elongation.</text>
</comment>
<dbReference type="FunFam" id="2.40.30.10:FF:000022">
    <property type="entry name" value="Elongation factor G, mitochondrial"/>
    <property type="match status" value="1"/>
</dbReference>
<dbReference type="InterPro" id="IPR000795">
    <property type="entry name" value="T_Tr_GTP-bd_dom"/>
</dbReference>
<dbReference type="Proteomes" id="UP000192578">
    <property type="component" value="Unassembled WGS sequence"/>
</dbReference>
<dbReference type="InterPro" id="IPR000640">
    <property type="entry name" value="EFG_V-like"/>
</dbReference>
<keyword evidence="3 8" id="KW-0547">Nucleotide-binding</keyword>
<dbReference type="SUPFAM" id="SSF52540">
    <property type="entry name" value="P-loop containing nucleoside triphosphate hydrolases"/>
    <property type="match status" value="1"/>
</dbReference>